<dbReference type="PANTHER" id="PTHR44329:SF214">
    <property type="entry name" value="PROTEIN KINASE DOMAIN-CONTAINING PROTEIN"/>
    <property type="match status" value="1"/>
</dbReference>
<sequence>MGILSAGSACMYDVEGNILTTTQCPVGAVACIVSAVGCDVVKSFNTPALLPSFIVADVPIAYLEMLPANASRITLKGNGISRVGDLRLDRDGKPSTTISLSLIDQTLMTLDRSTRFPPTLQSLSLARSSLTAIRNTSFPITLTSLDLSYSILHEFVVDPLSFRTLSRLTSFGTNVTINVSSSTCSSIPGASFESVQNGRFFLCVVNTTMSNGNNAATMMHDPTTSIPSHAITGDASTLPSPSSLVVTIALVSVLVVGVIVVVFCLVRRRHASSSPFFPTSRTTRRLSSSFFLNSPPKATIRGSLVGLHDVRFDPAVASARLARSDLRSVHTVHADGLAIVSFGYWKVHVPVTIRQLQPNTPVSSIATFMDEVQTCVSIVHDHVVPCVGVAWSTSSDIAIVSEHMEGGTLQSHMAQYGHTRQFHAAKWVVAFQIADALVYLHAQSIIYRTLHAESVLLSADGHPKLSNHGLRRTNRRRNDGGGVSLVWSHLASTAPELLNRGDHTSASDVYALGVLLCELDKGTSFSSVDAKGEETLRGDVERIVLGKFQPEISSSCPEDIAALIRACVHVNPTERPTAEAVLHALRPFNQDASGAVEV</sequence>
<dbReference type="InterPro" id="IPR032675">
    <property type="entry name" value="LRR_dom_sf"/>
</dbReference>
<dbReference type="Gene3D" id="1.10.510.10">
    <property type="entry name" value="Transferase(Phosphotransferase) domain 1"/>
    <property type="match status" value="1"/>
</dbReference>
<dbReference type="SUPFAM" id="SSF56112">
    <property type="entry name" value="Protein kinase-like (PK-like)"/>
    <property type="match status" value="1"/>
</dbReference>
<dbReference type="InterPro" id="IPR000719">
    <property type="entry name" value="Prot_kinase_dom"/>
</dbReference>
<accession>W4H463</accession>
<keyword evidence="3" id="KW-0723">Serine/threonine-protein kinase</keyword>
<dbReference type="VEuPathDB" id="FungiDB:H257_02766"/>
<organism evidence="3">
    <name type="scientific">Aphanomyces astaci</name>
    <name type="common">Crayfish plague agent</name>
    <dbReference type="NCBI Taxonomy" id="112090"/>
    <lineage>
        <taxon>Eukaryota</taxon>
        <taxon>Sar</taxon>
        <taxon>Stramenopiles</taxon>
        <taxon>Oomycota</taxon>
        <taxon>Saprolegniomycetes</taxon>
        <taxon>Saprolegniales</taxon>
        <taxon>Verrucalvaceae</taxon>
        <taxon>Aphanomyces</taxon>
    </lineage>
</organism>
<dbReference type="PANTHER" id="PTHR44329">
    <property type="entry name" value="SERINE/THREONINE-PROTEIN KINASE TNNI3K-RELATED"/>
    <property type="match status" value="1"/>
</dbReference>
<dbReference type="GO" id="GO:0004674">
    <property type="term" value="F:protein serine/threonine kinase activity"/>
    <property type="evidence" value="ECO:0007669"/>
    <property type="project" value="UniProtKB-KW"/>
</dbReference>
<evidence type="ECO:0000313" key="3">
    <source>
        <dbReference type="EMBL" id="ETV86391.1"/>
    </source>
</evidence>
<evidence type="ECO:0000259" key="2">
    <source>
        <dbReference type="PROSITE" id="PS50011"/>
    </source>
</evidence>
<dbReference type="InterPro" id="IPR001245">
    <property type="entry name" value="Ser-Thr/Tyr_kinase_cat_dom"/>
</dbReference>
<dbReference type="GO" id="GO:0005524">
    <property type="term" value="F:ATP binding"/>
    <property type="evidence" value="ECO:0007669"/>
    <property type="project" value="InterPro"/>
</dbReference>
<dbReference type="AlphaFoldDB" id="W4H463"/>
<keyword evidence="3" id="KW-0808">Transferase</keyword>
<dbReference type="OrthoDB" id="1668230at2759"/>
<dbReference type="RefSeq" id="XP_009824863.1">
    <property type="nucleotide sequence ID" value="XM_009826561.1"/>
</dbReference>
<dbReference type="Gene3D" id="3.80.10.10">
    <property type="entry name" value="Ribonuclease Inhibitor"/>
    <property type="match status" value="1"/>
</dbReference>
<reference evidence="3" key="1">
    <citation type="submission" date="2013-12" db="EMBL/GenBank/DDBJ databases">
        <title>The Genome Sequence of Aphanomyces astaci APO3.</title>
        <authorList>
            <consortium name="The Broad Institute Genomics Platform"/>
            <person name="Russ C."/>
            <person name="Tyler B."/>
            <person name="van West P."/>
            <person name="Dieguez-Uribeondo J."/>
            <person name="Young S.K."/>
            <person name="Zeng Q."/>
            <person name="Gargeya S."/>
            <person name="Fitzgerald M."/>
            <person name="Abouelleil A."/>
            <person name="Alvarado L."/>
            <person name="Chapman S.B."/>
            <person name="Gainer-Dewar J."/>
            <person name="Goldberg J."/>
            <person name="Griggs A."/>
            <person name="Gujja S."/>
            <person name="Hansen M."/>
            <person name="Howarth C."/>
            <person name="Imamovic A."/>
            <person name="Ireland A."/>
            <person name="Larimer J."/>
            <person name="McCowan C."/>
            <person name="Murphy C."/>
            <person name="Pearson M."/>
            <person name="Poon T.W."/>
            <person name="Priest M."/>
            <person name="Roberts A."/>
            <person name="Saif S."/>
            <person name="Shea T."/>
            <person name="Sykes S."/>
            <person name="Wortman J."/>
            <person name="Nusbaum C."/>
            <person name="Birren B."/>
        </authorList>
    </citation>
    <scope>NUCLEOTIDE SEQUENCE [LARGE SCALE GENOMIC DNA]</scope>
    <source>
        <strain evidence="3">APO3</strain>
    </source>
</reference>
<protein>
    <submittedName>
        <fullName evidence="3">Serine/threonine protein kinase</fullName>
    </submittedName>
</protein>
<feature type="domain" description="Protein kinase" evidence="2">
    <location>
        <begin position="326"/>
        <end position="589"/>
    </location>
</feature>
<proteinExistence type="predicted"/>
<dbReference type="Pfam" id="PF07714">
    <property type="entry name" value="PK_Tyr_Ser-Thr"/>
    <property type="match status" value="1"/>
</dbReference>
<dbReference type="PROSITE" id="PS50011">
    <property type="entry name" value="PROTEIN_KINASE_DOM"/>
    <property type="match status" value="1"/>
</dbReference>
<dbReference type="InterPro" id="IPR011009">
    <property type="entry name" value="Kinase-like_dom_sf"/>
</dbReference>
<keyword evidence="1" id="KW-0472">Membrane</keyword>
<keyword evidence="3" id="KW-0418">Kinase</keyword>
<dbReference type="SUPFAM" id="SSF52058">
    <property type="entry name" value="L domain-like"/>
    <property type="match status" value="1"/>
</dbReference>
<evidence type="ECO:0000256" key="1">
    <source>
        <dbReference type="SAM" id="Phobius"/>
    </source>
</evidence>
<dbReference type="GeneID" id="20804762"/>
<feature type="transmembrane region" description="Helical" evidence="1">
    <location>
        <begin position="244"/>
        <end position="266"/>
    </location>
</feature>
<dbReference type="InterPro" id="IPR051681">
    <property type="entry name" value="Ser/Thr_Kinases-Pseudokinases"/>
</dbReference>
<dbReference type="STRING" id="112090.W4H463"/>
<keyword evidence="1" id="KW-0812">Transmembrane</keyword>
<dbReference type="EMBL" id="KI913117">
    <property type="protein sequence ID" value="ETV86391.1"/>
    <property type="molecule type" value="Genomic_DNA"/>
</dbReference>
<keyword evidence="1" id="KW-1133">Transmembrane helix</keyword>
<gene>
    <name evidence="3" type="ORF">H257_02766</name>
</gene>
<name>W4H463_APHAT</name>